<evidence type="ECO:0000313" key="15">
    <source>
        <dbReference type="Proteomes" id="UP000716322"/>
    </source>
</evidence>
<keyword evidence="9 12" id="KW-0472">Membrane</keyword>
<gene>
    <name evidence="12 14" type="primary">fliP</name>
    <name evidence="14" type="ORF">HAV22_15550</name>
</gene>
<comment type="caution">
    <text evidence="12">Lacks conserved residue(s) required for the propagation of feature annotation.</text>
</comment>
<keyword evidence="4 12" id="KW-1003">Cell membrane</keyword>
<feature type="transmembrane region" description="Helical" evidence="12">
    <location>
        <begin position="47"/>
        <end position="80"/>
    </location>
</feature>
<keyword evidence="10" id="KW-0975">Bacterial flagellum</keyword>
<keyword evidence="14" id="KW-0282">Flagellum</keyword>
<evidence type="ECO:0000256" key="9">
    <source>
        <dbReference type="ARBA" id="ARBA00023136"/>
    </source>
</evidence>
<evidence type="ECO:0000256" key="11">
    <source>
        <dbReference type="ARBA" id="ARBA00023225"/>
    </source>
</evidence>
<dbReference type="PANTHER" id="PTHR30587:SF0">
    <property type="entry name" value="FLAGELLAR BIOSYNTHETIC PROTEIN FLIP"/>
    <property type="match status" value="1"/>
</dbReference>
<keyword evidence="6 12" id="KW-1005">Bacterial flagellum biogenesis</keyword>
<name>A0ABX0PCT8_9BURK</name>
<comment type="caution">
    <text evidence="14">The sequence shown here is derived from an EMBL/GenBank/DDBJ whole genome shotgun (WGS) entry which is preliminary data.</text>
</comment>
<dbReference type="InterPro" id="IPR005837">
    <property type="entry name" value="FliP"/>
</dbReference>
<evidence type="ECO:0000256" key="12">
    <source>
        <dbReference type="RuleBase" id="RU362069"/>
    </source>
</evidence>
<keyword evidence="7 12" id="KW-0653">Protein transport</keyword>
<sequence length="250" mass="26722">MNARRACLAALALLAFGSGAAWAADPVLAMPGLQVNVGGTGGETASAVKVMLGLTVLSLAPAILMSMTSFVRIVIVLSMLRHALGMQETPPNTVIVSLALFLTFFTMAPTLQEVNTKAMQPYLANRISTEAALAAATTPLRDFMVRQTREQDLALMVELAKAEQPRSMDDIGMVQLIPAFMLSELRSAFQIGFVIFLPFLLVDLIVSGALMSLGMMMVPPASISLPLKVLLFVLIDGWNLIVRALLGTFA</sequence>
<feature type="signal peptide" evidence="13">
    <location>
        <begin position="1"/>
        <end position="23"/>
    </location>
</feature>
<comment type="function">
    <text evidence="12">Plays a role in the flagellum-specific transport system.</text>
</comment>
<keyword evidence="14" id="KW-0966">Cell projection</keyword>
<keyword evidence="13" id="KW-0732">Signal</keyword>
<dbReference type="PRINTS" id="PR01302">
    <property type="entry name" value="TYPE3IMPPROT"/>
</dbReference>
<keyword evidence="11 12" id="KW-1006">Bacterial flagellum protein export</keyword>
<keyword evidence="3 12" id="KW-0813">Transport</keyword>
<evidence type="ECO:0000256" key="8">
    <source>
        <dbReference type="ARBA" id="ARBA00022989"/>
    </source>
</evidence>
<evidence type="ECO:0000256" key="1">
    <source>
        <dbReference type="ARBA" id="ARBA00006257"/>
    </source>
</evidence>
<evidence type="ECO:0000256" key="7">
    <source>
        <dbReference type="ARBA" id="ARBA00022927"/>
    </source>
</evidence>
<dbReference type="PROSITE" id="PS01061">
    <property type="entry name" value="FLIP_2"/>
    <property type="match status" value="1"/>
</dbReference>
<feature type="transmembrane region" description="Helical" evidence="12">
    <location>
        <begin position="188"/>
        <end position="213"/>
    </location>
</feature>
<dbReference type="PRINTS" id="PR00951">
    <property type="entry name" value="FLGBIOSNFLIP"/>
</dbReference>
<evidence type="ECO:0000256" key="4">
    <source>
        <dbReference type="ARBA" id="ARBA00022475"/>
    </source>
</evidence>
<proteinExistence type="inferred from homology"/>
<evidence type="ECO:0000256" key="13">
    <source>
        <dbReference type="SAM" id="SignalP"/>
    </source>
</evidence>
<accession>A0ABX0PCT8</accession>
<evidence type="ECO:0000256" key="5">
    <source>
        <dbReference type="ARBA" id="ARBA00022692"/>
    </source>
</evidence>
<dbReference type="InterPro" id="IPR005838">
    <property type="entry name" value="T3SS_IM_P"/>
</dbReference>
<comment type="similarity">
    <text evidence="1 12">Belongs to the FliP/MopC/SpaP family.</text>
</comment>
<dbReference type="EMBL" id="JAAQOM010000009">
    <property type="protein sequence ID" value="NIA55051.1"/>
    <property type="molecule type" value="Genomic_DNA"/>
</dbReference>
<dbReference type="PROSITE" id="PS01060">
    <property type="entry name" value="FLIP_1"/>
    <property type="match status" value="1"/>
</dbReference>
<evidence type="ECO:0000256" key="2">
    <source>
        <dbReference type="ARBA" id="ARBA00021714"/>
    </source>
</evidence>
<feature type="transmembrane region" description="Helical" evidence="12">
    <location>
        <begin position="225"/>
        <end position="246"/>
    </location>
</feature>
<keyword evidence="5 12" id="KW-0812">Transmembrane</keyword>
<dbReference type="RefSeq" id="WP_166860084.1">
    <property type="nucleotide sequence ID" value="NZ_JAAQOM010000009.1"/>
</dbReference>
<organism evidence="14 15">
    <name type="scientific">Telluria antibiotica</name>
    <dbReference type="NCBI Taxonomy" id="2717319"/>
    <lineage>
        <taxon>Bacteria</taxon>
        <taxon>Pseudomonadati</taxon>
        <taxon>Pseudomonadota</taxon>
        <taxon>Betaproteobacteria</taxon>
        <taxon>Burkholderiales</taxon>
        <taxon>Oxalobacteraceae</taxon>
        <taxon>Telluria group</taxon>
        <taxon>Telluria</taxon>
    </lineage>
</organism>
<feature type="chain" id="PRO_5045578552" description="Flagellar biosynthetic protein FliP" evidence="13">
    <location>
        <begin position="24"/>
        <end position="250"/>
    </location>
</feature>
<dbReference type="PANTHER" id="PTHR30587">
    <property type="entry name" value="FLAGELLAR BIOSYNTHETIC PROTEIN FLIP"/>
    <property type="match status" value="1"/>
</dbReference>
<evidence type="ECO:0000256" key="10">
    <source>
        <dbReference type="ARBA" id="ARBA00023143"/>
    </source>
</evidence>
<keyword evidence="8 12" id="KW-1133">Transmembrane helix</keyword>
<reference evidence="14 15" key="1">
    <citation type="submission" date="2020-03" db="EMBL/GenBank/DDBJ databases">
        <title>Genome sequence of strain Massilia sp. TW-1.</title>
        <authorList>
            <person name="Chaudhary D.K."/>
        </authorList>
    </citation>
    <scope>NUCLEOTIDE SEQUENCE [LARGE SCALE GENOMIC DNA]</scope>
    <source>
        <strain evidence="14 15">TW-1</strain>
    </source>
</reference>
<protein>
    <recommendedName>
        <fullName evidence="2 12">Flagellar biosynthetic protein FliP</fullName>
    </recommendedName>
</protein>
<dbReference type="NCBIfam" id="TIGR01103">
    <property type="entry name" value="fliP"/>
    <property type="match status" value="1"/>
</dbReference>
<dbReference type="NCBIfam" id="NF009438">
    <property type="entry name" value="PRK12797.1"/>
    <property type="match status" value="1"/>
</dbReference>
<evidence type="ECO:0000256" key="6">
    <source>
        <dbReference type="ARBA" id="ARBA00022795"/>
    </source>
</evidence>
<evidence type="ECO:0000313" key="14">
    <source>
        <dbReference type="EMBL" id="NIA55051.1"/>
    </source>
</evidence>
<keyword evidence="15" id="KW-1185">Reference proteome</keyword>
<evidence type="ECO:0000256" key="3">
    <source>
        <dbReference type="ARBA" id="ARBA00022448"/>
    </source>
</evidence>
<dbReference type="Pfam" id="PF00813">
    <property type="entry name" value="FliP"/>
    <property type="match status" value="1"/>
</dbReference>
<dbReference type="Proteomes" id="UP000716322">
    <property type="component" value="Unassembled WGS sequence"/>
</dbReference>
<keyword evidence="14" id="KW-0969">Cilium</keyword>
<comment type="subcellular location">
    <subcellularLocation>
        <location evidence="12">Cell membrane</location>
        <topology evidence="12">Multi-pass membrane protein</topology>
    </subcellularLocation>
    <subcellularLocation>
        <location evidence="12">Bacterial flagellum basal body</location>
    </subcellularLocation>
</comment>